<reference evidence="1 2" key="1">
    <citation type="submission" date="2016-06" db="EMBL/GenBank/DDBJ databases">
        <title>Genome sequence of halotolerant plant growth promoting strain of Halomonas elongata HEK1 isolated from salterns of Rann of Kutch, Gujarat, India.</title>
        <authorList>
            <person name="Gaba S."/>
            <person name="Singh R.N."/>
            <person name="Abrol S."/>
            <person name="Kaushik R."/>
            <person name="Saxena A.K."/>
        </authorList>
    </citation>
    <scope>NUCLEOTIDE SEQUENCE [LARGE SCALE GENOMIC DNA]</scope>
    <source>
        <strain evidence="1 2">HEK1</strain>
    </source>
</reference>
<protein>
    <submittedName>
        <fullName evidence="1">Uncharacterized protein</fullName>
    </submittedName>
</protein>
<dbReference type="PROSITE" id="PS51257">
    <property type="entry name" value="PROKAR_LIPOPROTEIN"/>
    <property type="match status" value="1"/>
</dbReference>
<comment type="caution">
    <text evidence="1">The sequence shown here is derived from an EMBL/GenBank/DDBJ whole genome shotgun (WGS) entry which is preliminary data.</text>
</comment>
<gene>
    <name evidence="1" type="ORF">A8U91_02402</name>
</gene>
<organism evidence="1 2">
    <name type="scientific">Halomonas elongata</name>
    <dbReference type="NCBI Taxonomy" id="2746"/>
    <lineage>
        <taxon>Bacteria</taxon>
        <taxon>Pseudomonadati</taxon>
        <taxon>Pseudomonadota</taxon>
        <taxon>Gammaproteobacteria</taxon>
        <taxon>Oceanospirillales</taxon>
        <taxon>Halomonadaceae</taxon>
        <taxon>Halomonas</taxon>
    </lineage>
</organism>
<dbReference type="Gene3D" id="3.40.190.10">
    <property type="entry name" value="Periplasmic binding protein-like II"/>
    <property type="match status" value="1"/>
</dbReference>
<evidence type="ECO:0000313" key="2">
    <source>
        <dbReference type="Proteomes" id="UP000092504"/>
    </source>
</evidence>
<accession>A0A1B8P737</accession>
<dbReference type="EMBL" id="MAJD01000001">
    <property type="protein sequence ID" value="OBX38022.1"/>
    <property type="molecule type" value="Genomic_DNA"/>
</dbReference>
<dbReference type="Proteomes" id="UP000092504">
    <property type="component" value="Unassembled WGS sequence"/>
</dbReference>
<dbReference type="PATRIC" id="fig|2746.7.peg.2463"/>
<name>A0A1B8P737_HALEL</name>
<dbReference type="AlphaFoldDB" id="A0A1B8P737"/>
<sequence>MRLDDRYIDLIDDQIDVAIRITDQPPPGLMGAGC</sequence>
<proteinExistence type="predicted"/>
<evidence type="ECO:0000313" key="1">
    <source>
        <dbReference type="EMBL" id="OBX38022.1"/>
    </source>
</evidence>